<evidence type="ECO:0000313" key="1">
    <source>
        <dbReference type="EMBL" id="MPC52636.1"/>
    </source>
</evidence>
<dbReference type="EMBL" id="VSRR010011033">
    <property type="protein sequence ID" value="MPC52636.1"/>
    <property type="molecule type" value="Genomic_DNA"/>
</dbReference>
<proteinExistence type="predicted"/>
<reference evidence="1 2" key="1">
    <citation type="submission" date="2019-05" db="EMBL/GenBank/DDBJ databases">
        <title>Another draft genome of Portunus trituberculatus and its Hox gene families provides insights of decapod evolution.</title>
        <authorList>
            <person name="Jeong J.-H."/>
            <person name="Song I."/>
            <person name="Kim S."/>
            <person name="Choi T."/>
            <person name="Kim D."/>
            <person name="Ryu S."/>
            <person name="Kim W."/>
        </authorList>
    </citation>
    <scope>NUCLEOTIDE SEQUENCE [LARGE SCALE GENOMIC DNA]</scope>
    <source>
        <tissue evidence="1">Muscle</tissue>
    </source>
</reference>
<keyword evidence="2" id="KW-1185">Reference proteome</keyword>
<comment type="caution">
    <text evidence="1">The sequence shown here is derived from an EMBL/GenBank/DDBJ whole genome shotgun (WGS) entry which is preliminary data.</text>
</comment>
<protein>
    <submittedName>
        <fullName evidence="1">Uncharacterized protein</fullName>
    </submittedName>
</protein>
<accession>A0A5B7G517</accession>
<evidence type="ECO:0000313" key="2">
    <source>
        <dbReference type="Proteomes" id="UP000324222"/>
    </source>
</evidence>
<dbReference type="AlphaFoldDB" id="A0A5B7G517"/>
<gene>
    <name evidence="1" type="ORF">E2C01_046511</name>
</gene>
<dbReference type="Proteomes" id="UP000324222">
    <property type="component" value="Unassembled WGS sequence"/>
</dbReference>
<name>A0A5B7G517_PORTR</name>
<sequence length="90" mass="9710">MKGEVPSRPVWLGGASPDNVLQNYVIVEVQPLDCKNTVEHDLVALDRRCGETTDLSQINKIGYFLDYGVGNGVPVVLAPSPVPLPLVLIV</sequence>
<organism evidence="1 2">
    <name type="scientific">Portunus trituberculatus</name>
    <name type="common">Swimming crab</name>
    <name type="synonym">Neptunus trituberculatus</name>
    <dbReference type="NCBI Taxonomy" id="210409"/>
    <lineage>
        <taxon>Eukaryota</taxon>
        <taxon>Metazoa</taxon>
        <taxon>Ecdysozoa</taxon>
        <taxon>Arthropoda</taxon>
        <taxon>Crustacea</taxon>
        <taxon>Multicrustacea</taxon>
        <taxon>Malacostraca</taxon>
        <taxon>Eumalacostraca</taxon>
        <taxon>Eucarida</taxon>
        <taxon>Decapoda</taxon>
        <taxon>Pleocyemata</taxon>
        <taxon>Brachyura</taxon>
        <taxon>Eubrachyura</taxon>
        <taxon>Portunoidea</taxon>
        <taxon>Portunidae</taxon>
        <taxon>Portuninae</taxon>
        <taxon>Portunus</taxon>
    </lineage>
</organism>